<reference evidence="2 3" key="1">
    <citation type="journal article" date="2023" name="Sci. Data">
        <title>Genome assembly of the Korean intertidal mud-creeper Batillaria attramentaria.</title>
        <authorList>
            <person name="Patra A.K."/>
            <person name="Ho P.T."/>
            <person name="Jun S."/>
            <person name="Lee S.J."/>
            <person name="Kim Y."/>
            <person name="Won Y.J."/>
        </authorList>
    </citation>
    <scope>NUCLEOTIDE SEQUENCE [LARGE SCALE GENOMIC DNA]</scope>
    <source>
        <strain evidence="2">Wonlab-2016</strain>
    </source>
</reference>
<accession>A0ABD0KXD9</accession>
<dbReference type="EMBL" id="JACVVK020000112">
    <property type="protein sequence ID" value="KAK7491700.1"/>
    <property type="molecule type" value="Genomic_DNA"/>
</dbReference>
<proteinExistence type="predicted"/>
<feature type="compositionally biased region" description="Polar residues" evidence="1">
    <location>
        <begin position="332"/>
        <end position="349"/>
    </location>
</feature>
<dbReference type="PANTHER" id="PTHR36871:SF1">
    <property type="entry name" value="COILED-COIL DOMAIN-CONTAINING PROTEIN 190"/>
    <property type="match status" value="1"/>
</dbReference>
<protein>
    <submittedName>
        <fullName evidence="2">Uncharacterized protein</fullName>
    </submittedName>
</protein>
<gene>
    <name evidence="2" type="ORF">BaRGS_00017153</name>
</gene>
<feature type="compositionally biased region" description="Basic and acidic residues" evidence="1">
    <location>
        <begin position="399"/>
        <end position="414"/>
    </location>
</feature>
<feature type="compositionally biased region" description="Basic and acidic residues" evidence="1">
    <location>
        <begin position="363"/>
        <end position="372"/>
    </location>
</feature>
<dbReference type="PANTHER" id="PTHR36871">
    <property type="entry name" value="COILED-COIL DOMAIN-CONTAINING PROTEIN 190"/>
    <property type="match status" value="1"/>
</dbReference>
<evidence type="ECO:0000313" key="2">
    <source>
        <dbReference type="EMBL" id="KAK7491700.1"/>
    </source>
</evidence>
<feature type="compositionally biased region" description="Polar residues" evidence="1">
    <location>
        <begin position="273"/>
        <end position="302"/>
    </location>
</feature>
<feature type="compositionally biased region" description="Basic residues" evidence="1">
    <location>
        <begin position="252"/>
        <end position="267"/>
    </location>
</feature>
<feature type="compositionally biased region" description="Basic and acidic residues" evidence="1">
    <location>
        <begin position="433"/>
        <end position="444"/>
    </location>
</feature>
<feature type="region of interest" description="Disordered" evidence="1">
    <location>
        <begin position="64"/>
        <end position="99"/>
    </location>
</feature>
<evidence type="ECO:0000256" key="1">
    <source>
        <dbReference type="SAM" id="MobiDB-lite"/>
    </source>
</evidence>
<keyword evidence="3" id="KW-1185">Reference proteome</keyword>
<feature type="compositionally biased region" description="Basic and acidic residues" evidence="1">
    <location>
        <begin position="8"/>
        <end position="38"/>
    </location>
</feature>
<dbReference type="AlphaFoldDB" id="A0ABD0KXD9"/>
<feature type="compositionally biased region" description="Low complexity" evidence="1">
    <location>
        <begin position="187"/>
        <end position="198"/>
    </location>
</feature>
<feature type="compositionally biased region" description="Polar residues" evidence="1">
    <location>
        <begin position="531"/>
        <end position="553"/>
    </location>
</feature>
<evidence type="ECO:0000313" key="3">
    <source>
        <dbReference type="Proteomes" id="UP001519460"/>
    </source>
</evidence>
<organism evidence="2 3">
    <name type="scientific">Batillaria attramentaria</name>
    <dbReference type="NCBI Taxonomy" id="370345"/>
    <lineage>
        <taxon>Eukaryota</taxon>
        <taxon>Metazoa</taxon>
        <taxon>Spiralia</taxon>
        <taxon>Lophotrochozoa</taxon>
        <taxon>Mollusca</taxon>
        <taxon>Gastropoda</taxon>
        <taxon>Caenogastropoda</taxon>
        <taxon>Sorbeoconcha</taxon>
        <taxon>Cerithioidea</taxon>
        <taxon>Batillariidae</taxon>
        <taxon>Batillaria</taxon>
    </lineage>
</organism>
<feature type="region of interest" description="Disordered" evidence="1">
    <location>
        <begin position="1"/>
        <end position="38"/>
    </location>
</feature>
<comment type="caution">
    <text evidence="2">The sequence shown here is derived from an EMBL/GenBank/DDBJ whole genome shotgun (WGS) entry which is preliminary data.</text>
</comment>
<name>A0ABD0KXD9_9CAEN</name>
<dbReference type="InterPro" id="IPR031525">
    <property type="entry name" value="CC190"/>
</dbReference>
<feature type="compositionally biased region" description="Basic residues" evidence="1">
    <location>
        <begin position="352"/>
        <end position="362"/>
    </location>
</feature>
<dbReference type="Proteomes" id="UP001519460">
    <property type="component" value="Unassembled WGS sequence"/>
</dbReference>
<sequence length="694" mass="77701">MSDLYEGQFRRAEKARQRNRHEERRLKQELDRKHGMRETHEYRMRVMREERQLIEKELGKIRMDIHRKSIQPDSSPTAEEAATRSVREEAADTKPGRSKAVFARSRAMSLQDVSEKFRTMRPDPVTNHVTSQHVQPSVGELLETALRNTVMYAVKHGENLQDKDTAQHDMDTDIARAESIAEVIRQRNSTRGSTSLSRLSDRTRAGAHGPDKGSTPWYERMDSTCSTMTSYSQVSSVLSTKTTPRLPDRSTRSRSTHVTHLTPRARYKRDSVADNTDSNVPSLTSRVTRSRRQTLSDINPITDTDDTGRSPVNARHQGRRGVSFTPAGPVGATNNVDCNQSNGHRTNTARSVTKKSTRKSRTRYKDDIEREGSNTSQLVRFTGTLPQSDQPLQPSQRSVGDDPTARPPPHDARQAEQTVTQRAAGPVATDTQGQRDNDGDRRTDPVLTEDSIGVLTSSRDDISKRTDDWAQALPPAAVTVKDKRQTSQTSLIADTGLQNWRETRTDNDKLEKNLAAQETSLVVTSVDSTSEIRVSDQNGEFDGQQSSDSNSQRSPDDMKPARQTGGTTAGRRYSQPVTTGAGADKDRRMSEIPTSSSANNLRAGDGQSGGQVLYDDKGTERTIRRTRPSKDAMSSDSPNFDPEHYNPDGSLRTVHKMPDFNTSYDEASKARYIRHRKVLDREKELSVNEVFEKP</sequence>
<feature type="compositionally biased region" description="Low complexity" evidence="1">
    <location>
        <begin position="385"/>
        <end position="396"/>
    </location>
</feature>
<feature type="region of interest" description="Disordered" evidence="1">
    <location>
        <begin position="233"/>
        <end position="459"/>
    </location>
</feature>
<feature type="region of interest" description="Disordered" evidence="1">
    <location>
        <begin position="525"/>
        <end position="657"/>
    </location>
</feature>
<feature type="compositionally biased region" description="Basic and acidic residues" evidence="1">
    <location>
        <begin position="81"/>
        <end position="95"/>
    </location>
</feature>
<feature type="compositionally biased region" description="Polar residues" evidence="1">
    <location>
        <begin position="233"/>
        <end position="243"/>
    </location>
</feature>
<feature type="region of interest" description="Disordered" evidence="1">
    <location>
        <begin position="185"/>
        <end position="218"/>
    </location>
</feature>
<feature type="compositionally biased region" description="Basic and acidic residues" evidence="1">
    <location>
        <begin position="614"/>
        <end position="623"/>
    </location>
</feature>
<dbReference type="CDD" id="cd22249">
    <property type="entry name" value="UDM1_RNF168_RNF169-like"/>
    <property type="match status" value="1"/>
</dbReference>